<proteinExistence type="predicted"/>
<organism evidence="1 2">
    <name type="scientific">Pseudonocardia petroleophila</name>
    <dbReference type="NCBI Taxonomy" id="37331"/>
    <lineage>
        <taxon>Bacteria</taxon>
        <taxon>Bacillati</taxon>
        <taxon>Actinomycetota</taxon>
        <taxon>Actinomycetes</taxon>
        <taxon>Pseudonocardiales</taxon>
        <taxon>Pseudonocardiaceae</taxon>
        <taxon>Pseudonocardia</taxon>
    </lineage>
</organism>
<keyword evidence="2" id="KW-1185">Reference proteome</keyword>
<name>A0A7G7MR63_9PSEU</name>
<dbReference type="Proteomes" id="UP000515728">
    <property type="component" value="Chromosome"/>
</dbReference>
<dbReference type="NCBIfam" id="NF047719">
    <property type="entry name" value="SCO6745_fam_HTH"/>
    <property type="match status" value="1"/>
</dbReference>
<gene>
    <name evidence="1" type="ORF">H6H00_00785</name>
</gene>
<evidence type="ECO:0008006" key="3">
    <source>
        <dbReference type="Google" id="ProtNLM"/>
    </source>
</evidence>
<reference evidence="1 2" key="1">
    <citation type="submission" date="2020-08" db="EMBL/GenBank/DDBJ databases">
        <authorList>
            <person name="Mo P."/>
        </authorList>
    </citation>
    <scope>NUCLEOTIDE SEQUENCE [LARGE SCALE GENOMIC DNA]</scope>
    <source>
        <strain evidence="1 2">CGMCC 4.1532</strain>
    </source>
</reference>
<protein>
    <recommendedName>
        <fullName evidence="3">SalK</fullName>
    </recommendedName>
</protein>
<evidence type="ECO:0000313" key="1">
    <source>
        <dbReference type="EMBL" id="QNG55274.1"/>
    </source>
</evidence>
<dbReference type="AlphaFoldDB" id="A0A7G7MR63"/>
<accession>A0A7G7MR63</accession>
<dbReference type="InterPro" id="IPR054058">
    <property type="entry name" value="HTH_67"/>
</dbReference>
<sequence length="267" mass="27545">MIYFAPETEQLLTAAGLKPGRMSYFAGRAAPMGAVGPGVVAATFYNFSPTLVARSIPDAWTLASPESLVAARFAAADAALRRMLGEEVVGSLEVAEAAALARRAAESCTVDGRPLAAGHLDLEWPTAPHLVLWHALSILREHRGDGHVAMLLGAGLSGLEALVTYTATGRGFVTPFAMASRGWSQEQWDGAVAGLADRGLLTADGALTDGGDALRGTIEDDTNRLGAGPWDHLGAEGAARLGDIGGVLVRALLAAGCFPDGVFAGTR</sequence>
<dbReference type="EMBL" id="CP060131">
    <property type="protein sequence ID" value="QNG55274.1"/>
    <property type="molecule type" value="Genomic_DNA"/>
</dbReference>
<dbReference type="KEGG" id="ppel:H6H00_00785"/>
<dbReference type="Pfam" id="PF21863">
    <property type="entry name" value="HTH_67"/>
    <property type="match status" value="1"/>
</dbReference>
<evidence type="ECO:0000313" key="2">
    <source>
        <dbReference type="Proteomes" id="UP000515728"/>
    </source>
</evidence>